<dbReference type="Gramene" id="EOY09566">
    <property type="protein sequence ID" value="EOY09566"/>
    <property type="gene ID" value="TCM_024983"/>
</dbReference>
<dbReference type="Proteomes" id="UP000026915">
    <property type="component" value="Chromosome 5"/>
</dbReference>
<proteinExistence type="predicted"/>
<dbReference type="HOGENOM" id="CLU_2089198_0_0_1"/>
<protein>
    <submittedName>
        <fullName evidence="1">Uncharacterized protein</fullName>
    </submittedName>
</protein>
<dbReference type="EMBL" id="CM001883">
    <property type="protein sequence ID" value="EOY09566.1"/>
    <property type="molecule type" value="Genomic_DNA"/>
</dbReference>
<sequence length="117" mass="14002">MAYSSGNSFSWEPGQARGWESSLEGVKSKVQNEWSMFHERLLERKKFFCSIFTKVPSSSPQFVHVLSHLICVRVRCWILCFYFILDDSKFNVFIERGIIFDCRKGRTYRWTYLFTFE</sequence>
<gene>
    <name evidence="1" type="ORF">TCM_024983</name>
</gene>
<name>A0A061EXN9_THECC</name>
<dbReference type="InParanoid" id="A0A061EXN9"/>
<dbReference type="AlphaFoldDB" id="A0A061EXN9"/>
<evidence type="ECO:0000313" key="1">
    <source>
        <dbReference type="EMBL" id="EOY09566.1"/>
    </source>
</evidence>
<evidence type="ECO:0000313" key="2">
    <source>
        <dbReference type="Proteomes" id="UP000026915"/>
    </source>
</evidence>
<keyword evidence="2" id="KW-1185">Reference proteome</keyword>
<accession>A0A061EXN9</accession>
<reference evidence="1 2" key="1">
    <citation type="journal article" date="2013" name="Genome Biol.">
        <title>The genome sequence of the most widely cultivated cacao type and its use to identify candidate genes regulating pod color.</title>
        <authorList>
            <person name="Motamayor J.C."/>
            <person name="Mockaitis K."/>
            <person name="Schmutz J."/>
            <person name="Haiminen N."/>
            <person name="Iii D.L."/>
            <person name="Cornejo O."/>
            <person name="Findley S.D."/>
            <person name="Zheng P."/>
            <person name="Utro F."/>
            <person name="Royaert S."/>
            <person name="Saski C."/>
            <person name="Jenkins J."/>
            <person name="Podicheti R."/>
            <person name="Zhao M."/>
            <person name="Scheffler B.E."/>
            <person name="Stack J.C."/>
            <person name="Feltus F.A."/>
            <person name="Mustiga G.M."/>
            <person name="Amores F."/>
            <person name="Phillips W."/>
            <person name="Marelli J.P."/>
            <person name="May G.D."/>
            <person name="Shapiro H."/>
            <person name="Ma J."/>
            <person name="Bustamante C.D."/>
            <person name="Schnell R.J."/>
            <person name="Main D."/>
            <person name="Gilbert D."/>
            <person name="Parida L."/>
            <person name="Kuhn D.N."/>
        </authorList>
    </citation>
    <scope>NUCLEOTIDE SEQUENCE [LARGE SCALE GENOMIC DNA]</scope>
    <source>
        <strain evidence="2">cv. Matina 1-6</strain>
    </source>
</reference>
<organism evidence="1 2">
    <name type="scientific">Theobroma cacao</name>
    <name type="common">Cacao</name>
    <name type="synonym">Cocoa</name>
    <dbReference type="NCBI Taxonomy" id="3641"/>
    <lineage>
        <taxon>Eukaryota</taxon>
        <taxon>Viridiplantae</taxon>
        <taxon>Streptophyta</taxon>
        <taxon>Embryophyta</taxon>
        <taxon>Tracheophyta</taxon>
        <taxon>Spermatophyta</taxon>
        <taxon>Magnoliopsida</taxon>
        <taxon>eudicotyledons</taxon>
        <taxon>Gunneridae</taxon>
        <taxon>Pentapetalae</taxon>
        <taxon>rosids</taxon>
        <taxon>malvids</taxon>
        <taxon>Malvales</taxon>
        <taxon>Malvaceae</taxon>
        <taxon>Byttnerioideae</taxon>
        <taxon>Theobroma</taxon>
    </lineage>
</organism>